<dbReference type="Gramene" id="PNW88316">
    <property type="protein sequence ID" value="PNW88316"/>
    <property type="gene ID" value="CHLRE_01g024000v5"/>
</dbReference>
<dbReference type="KEGG" id="cre:CHLRE_01g024000v5"/>
<dbReference type="Proteomes" id="UP000006906">
    <property type="component" value="Chromosome 1"/>
</dbReference>
<dbReference type="InParanoid" id="A0A2K3E6B2"/>
<gene>
    <name evidence="3" type="ORF">CHLRE_01g024000v5</name>
</gene>
<feature type="compositionally biased region" description="Low complexity" evidence="2">
    <location>
        <begin position="173"/>
        <end position="210"/>
    </location>
</feature>
<feature type="coiled-coil region" evidence="1">
    <location>
        <begin position="48"/>
        <end position="107"/>
    </location>
</feature>
<protein>
    <submittedName>
        <fullName evidence="3">Uncharacterized protein</fullName>
    </submittedName>
</protein>
<evidence type="ECO:0000313" key="4">
    <source>
        <dbReference type="Proteomes" id="UP000006906"/>
    </source>
</evidence>
<proteinExistence type="predicted"/>
<reference evidence="3 4" key="1">
    <citation type="journal article" date="2007" name="Science">
        <title>The Chlamydomonas genome reveals the evolution of key animal and plant functions.</title>
        <authorList>
            <person name="Merchant S.S."/>
            <person name="Prochnik S.E."/>
            <person name="Vallon O."/>
            <person name="Harris E.H."/>
            <person name="Karpowicz S.J."/>
            <person name="Witman G.B."/>
            <person name="Terry A."/>
            <person name="Salamov A."/>
            <person name="Fritz-Laylin L.K."/>
            <person name="Marechal-Drouard L."/>
            <person name="Marshall W.F."/>
            <person name="Qu L.H."/>
            <person name="Nelson D.R."/>
            <person name="Sanderfoot A.A."/>
            <person name="Spalding M.H."/>
            <person name="Kapitonov V.V."/>
            <person name="Ren Q."/>
            <person name="Ferris P."/>
            <person name="Lindquist E."/>
            <person name="Shapiro H."/>
            <person name="Lucas S.M."/>
            <person name="Grimwood J."/>
            <person name="Schmutz J."/>
            <person name="Cardol P."/>
            <person name="Cerutti H."/>
            <person name="Chanfreau G."/>
            <person name="Chen C.L."/>
            <person name="Cognat V."/>
            <person name="Croft M.T."/>
            <person name="Dent R."/>
            <person name="Dutcher S."/>
            <person name="Fernandez E."/>
            <person name="Fukuzawa H."/>
            <person name="Gonzalez-Ballester D."/>
            <person name="Gonzalez-Halphen D."/>
            <person name="Hallmann A."/>
            <person name="Hanikenne M."/>
            <person name="Hippler M."/>
            <person name="Inwood W."/>
            <person name="Jabbari K."/>
            <person name="Kalanon M."/>
            <person name="Kuras R."/>
            <person name="Lefebvre P.A."/>
            <person name="Lemaire S.D."/>
            <person name="Lobanov A.V."/>
            <person name="Lohr M."/>
            <person name="Manuell A."/>
            <person name="Meier I."/>
            <person name="Mets L."/>
            <person name="Mittag M."/>
            <person name="Mittelmeier T."/>
            <person name="Moroney J.V."/>
            <person name="Moseley J."/>
            <person name="Napoli C."/>
            <person name="Nedelcu A.M."/>
            <person name="Niyogi K."/>
            <person name="Novoselov S.V."/>
            <person name="Paulsen I.T."/>
            <person name="Pazour G."/>
            <person name="Purton S."/>
            <person name="Ral J.P."/>
            <person name="Riano-Pachon D.M."/>
            <person name="Riekhof W."/>
            <person name="Rymarquis L."/>
            <person name="Schroda M."/>
            <person name="Stern D."/>
            <person name="Umen J."/>
            <person name="Willows R."/>
            <person name="Wilson N."/>
            <person name="Zimmer S.L."/>
            <person name="Allmer J."/>
            <person name="Balk J."/>
            <person name="Bisova K."/>
            <person name="Chen C.J."/>
            <person name="Elias M."/>
            <person name="Gendler K."/>
            <person name="Hauser C."/>
            <person name="Lamb M.R."/>
            <person name="Ledford H."/>
            <person name="Long J.C."/>
            <person name="Minagawa J."/>
            <person name="Page M.D."/>
            <person name="Pan J."/>
            <person name="Pootakham W."/>
            <person name="Roje S."/>
            <person name="Rose A."/>
            <person name="Stahlberg E."/>
            <person name="Terauchi A.M."/>
            <person name="Yang P."/>
            <person name="Ball S."/>
            <person name="Bowler C."/>
            <person name="Dieckmann C.L."/>
            <person name="Gladyshev V.N."/>
            <person name="Green P."/>
            <person name="Jorgensen R."/>
            <person name="Mayfield S."/>
            <person name="Mueller-Roeber B."/>
            <person name="Rajamani S."/>
            <person name="Sayre R.T."/>
            <person name="Brokstein P."/>
            <person name="Dubchak I."/>
            <person name="Goodstein D."/>
            <person name="Hornick L."/>
            <person name="Huang Y.W."/>
            <person name="Jhaveri J."/>
            <person name="Luo Y."/>
            <person name="Martinez D."/>
            <person name="Ngau W.C."/>
            <person name="Otillar B."/>
            <person name="Poliakov A."/>
            <person name="Porter A."/>
            <person name="Szajkowski L."/>
            <person name="Werner G."/>
            <person name="Zhou K."/>
            <person name="Grigoriev I.V."/>
            <person name="Rokhsar D.S."/>
            <person name="Grossman A.R."/>
        </authorList>
    </citation>
    <scope>NUCLEOTIDE SEQUENCE [LARGE SCALE GENOMIC DNA]</scope>
    <source>
        <strain evidence="4">CC-503</strain>
    </source>
</reference>
<feature type="region of interest" description="Disordered" evidence="2">
    <location>
        <begin position="1"/>
        <end position="37"/>
    </location>
</feature>
<evidence type="ECO:0000256" key="2">
    <source>
        <dbReference type="SAM" id="MobiDB-lite"/>
    </source>
</evidence>
<dbReference type="AlphaFoldDB" id="A0A2K3E6B2"/>
<feature type="compositionally biased region" description="Low complexity" evidence="2">
    <location>
        <begin position="11"/>
        <end position="23"/>
    </location>
</feature>
<feature type="compositionally biased region" description="Low complexity" evidence="2">
    <location>
        <begin position="224"/>
        <end position="235"/>
    </location>
</feature>
<dbReference type="ExpressionAtlas" id="A0A2K3E6B2">
    <property type="expression patterns" value="baseline"/>
</dbReference>
<keyword evidence="1" id="KW-0175">Coiled coil</keyword>
<evidence type="ECO:0000256" key="1">
    <source>
        <dbReference type="SAM" id="Coils"/>
    </source>
</evidence>
<feature type="region of interest" description="Disordered" evidence="2">
    <location>
        <begin position="118"/>
        <end position="235"/>
    </location>
</feature>
<accession>A0A2K3E6B2</accession>
<dbReference type="GeneID" id="5715251"/>
<dbReference type="GO" id="GO:0016020">
    <property type="term" value="C:membrane"/>
    <property type="evidence" value="ECO:0000318"/>
    <property type="project" value="GO_Central"/>
</dbReference>
<evidence type="ECO:0000313" key="3">
    <source>
        <dbReference type="EMBL" id="PNW88316.1"/>
    </source>
</evidence>
<name>A0A2K3E6B2_CHLRE</name>
<dbReference type="RefSeq" id="XP_042928442.1">
    <property type="nucleotide sequence ID" value="XM_043058528.1"/>
</dbReference>
<keyword evidence="4" id="KW-1185">Reference proteome</keyword>
<sequence length="666" mass="64069">MQQSQAACTGARVAADAQSASAEARGRDTGRPPAPDAGSLLARALAQLAAESAARAAAEVRAERAEARASRAESRLREVITDTTLEVQRLGQQLQAAFDKIAELRDLLPDMCGAASEARAADQGSPAPVATLGHAPARADTPAAHTQPRQEQGAAEPQCSPHLRQQQHRMQQGGPSHAAAAGIPAASPPAALSHAPPAAPETPALAAASPCPKPEPQEHSTGPQHQAAAVQQHHVAAADFGSKSGSQAPVARLSAKILPPLPEATAAKAAPDSPGAQAGLQYIAAAAAAAGQAAAPAPASAGGAGGVAGSRLRVQQAPSGGWRPVTGMMLHQALAGAAGAGAALAADGPHPQQLAAASGPEVTPPVAVVAAALQAAAVAPAAQVAAAVAAPAAGPTAVPAGRSVAQAVEGLVPVRLAWSGGPQHGPPDGPPGSLWELQQRLAAVAAGGGGGALDLDFGGAELPPGPKPLPGTGALRIACGVPVTLRNAVLPACVVVEGCPRAALVNVTCRPGPGRRLLTGGGSQVVMEAVVTGLGAGTLVTMSGCFVEVKAAGGGGGAAPSAGAAAVAAAVAAAEVAAGAGSAAAVAGAAAAAGGAAASPALASSPDGLLHSCVGVLVDHGAGAVLEGCAVVGPHPRDVQLQGGALCRRPWVWRRGAPAAASTPAA</sequence>
<organism evidence="3 4">
    <name type="scientific">Chlamydomonas reinhardtii</name>
    <name type="common">Chlamydomonas smithii</name>
    <dbReference type="NCBI Taxonomy" id="3055"/>
    <lineage>
        <taxon>Eukaryota</taxon>
        <taxon>Viridiplantae</taxon>
        <taxon>Chlorophyta</taxon>
        <taxon>core chlorophytes</taxon>
        <taxon>Chlorophyceae</taxon>
        <taxon>CS clade</taxon>
        <taxon>Chlamydomonadales</taxon>
        <taxon>Chlamydomonadaceae</taxon>
        <taxon>Chlamydomonas</taxon>
    </lineage>
</organism>
<dbReference type="EMBL" id="CM008962">
    <property type="protein sequence ID" value="PNW88316.1"/>
    <property type="molecule type" value="Genomic_DNA"/>
</dbReference>